<evidence type="ECO:0000256" key="4">
    <source>
        <dbReference type="ARBA" id="ARBA00022989"/>
    </source>
</evidence>
<protein>
    <submittedName>
        <fullName evidence="7">Uncharacterized protein</fullName>
    </submittedName>
</protein>
<comment type="subcellular location">
    <subcellularLocation>
        <location evidence="1">Membrane</location>
    </subcellularLocation>
</comment>
<evidence type="ECO:0000313" key="7">
    <source>
        <dbReference type="EMBL" id="KAK4387400.1"/>
    </source>
</evidence>
<sequence length="359" mass="40917">MWARFRTSMIKKDKNETIESNRSLDVNDEYLCAFRTKSYADFFLKAQLLVNEPHPSPAYSHCGLSEVLLDPAQETIASVLDSAALSNESSDLKSLLLNYFDVSAEASKFCSQLLRSLGQIQSDYRFIHQMLDSMDDYYSSNDQQFDSIFSELHSRVVLKDPFSNTMNKQDFSRIHQKHSSVLQHLKSKSKKVARKIKLIKYMNKASGVCVAAACGLVAAAAIALALHTLTILLMGPALLPLPPVKPLKKKFLDMGFLKYGFLNKIGNQLDAAAKGTYILNRDFDTMSRLVGRLQDEIDHNKEMIQFCLDRREDRISFQVLKEMKKCEFGFMKQVEELEEHVYLCLVTINRARALLMEEI</sequence>
<comment type="caution">
    <text evidence="7">The sequence shown here is derived from an EMBL/GenBank/DDBJ whole genome shotgun (WGS) entry which is preliminary data.</text>
</comment>
<keyword evidence="5 6" id="KW-0472">Membrane</keyword>
<name>A0AAE1W5X0_9LAMI</name>
<proteinExistence type="inferred from homology"/>
<evidence type="ECO:0000256" key="6">
    <source>
        <dbReference type="SAM" id="Phobius"/>
    </source>
</evidence>
<gene>
    <name evidence="7" type="ORF">Sango_2346600</name>
</gene>
<dbReference type="Pfam" id="PF05055">
    <property type="entry name" value="DUF677"/>
    <property type="match status" value="1"/>
</dbReference>
<feature type="transmembrane region" description="Helical" evidence="6">
    <location>
        <begin position="205"/>
        <end position="238"/>
    </location>
</feature>
<dbReference type="GO" id="GO:0016020">
    <property type="term" value="C:membrane"/>
    <property type="evidence" value="ECO:0007669"/>
    <property type="project" value="UniProtKB-SubCell"/>
</dbReference>
<accession>A0AAE1W5X0</accession>
<reference evidence="7" key="1">
    <citation type="submission" date="2020-06" db="EMBL/GenBank/DDBJ databases">
        <authorList>
            <person name="Li T."/>
            <person name="Hu X."/>
            <person name="Zhang T."/>
            <person name="Song X."/>
            <person name="Zhang H."/>
            <person name="Dai N."/>
            <person name="Sheng W."/>
            <person name="Hou X."/>
            <person name="Wei L."/>
        </authorList>
    </citation>
    <scope>NUCLEOTIDE SEQUENCE</scope>
    <source>
        <strain evidence="7">K16</strain>
        <tissue evidence="7">Leaf</tissue>
    </source>
</reference>
<dbReference type="AlphaFoldDB" id="A0AAE1W5X0"/>
<evidence type="ECO:0000256" key="1">
    <source>
        <dbReference type="ARBA" id="ARBA00004370"/>
    </source>
</evidence>
<dbReference type="EMBL" id="JACGWL010000014">
    <property type="protein sequence ID" value="KAK4387400.1"/>
    <property type="molecule type" value="Genomic_DNA"/>
</dbReference>
<evidence type="ECO:0000313" key="8">
    <source>
        <dbReference type="Proteomes" id="UP001289374"/>
    </source>
</evidence>
<organism evidence="7 8">
    <name type="scientific">Sesamum angolense</name>
    <dbReference type="NCBI Taxonomy" id="2727404"/>
    <lineage>
        <taxon>Eukaryota</taxon>
        <taxon>Viridiplantae</taxon>
        <taxon>Streptophyta</taxon>
        <taxon>Embryophyta</taxon>
        <taxon>Tracheophyta</taxon>
        <taxon>Spermatophyta</taxon>
        <taxon>Magnoliopsida</taxon>
        <taxon>eudicotyledons</taxon>
        <taxon>Gunneridae</taxon>
        <taxon>Pentapetalae</taxon>
        <taxon>asterids</taxon>
        <taxon>lamiids</taxon>
        <taxon>Lamiales</taxon>
        <taxon>Pedaliaceae</taxon>
        <taxon>Sesamum</taxon>
    </lineage>
</organism>
<dbReference type="InterPro" id="IPR007749">
    <property type="entry name" value="DUF677"/>
</dbReference>
<reference evidence="7" key="2">
    <citation type="journal article" date="2024" name="Plant">
        <title>Genomic evolution and insights into agronomic trait innovations of Sesamum species.</title>
        <authorList>
            <person name="Miao H."/>
            <person name="Wang L."/>
            <person name="Qu L."/>
            <person name="Liu H."/>
            <person name="Sun Y."/>
            <person name="Le M."/>
            <person name="Wang Q."/>
            <person name="Wei S."/>
            <person name="Zheng Y."/>
            <person name="Lin W."/>
            <person name="Duan Y."/>
            <person name="Cao H."/>
            <person name="Xiong S."/>
            <person name="Wang X."/>
            <person name="Wei L."/>
            <person name="Li C."/>
            <person name="Ma Q."/>
            <person name="Ju M."/>
            <person name="Zhao R."/>
            <person name="Li G."/>
            <person name="Mu C."/>
            <person name="Tian Q."/>
            <person name="Mei H."/>
            <person name="Zhang T."/>
            <person name="Gao T."/>
            <person name="Zhang H."/>
        </authorList>
    </citation>
    <scope>NUCLEOTIDE SEQUENCE</scope>
    <source>
        <strain evidence="7">K16</strain>
    </source>
</reference>
<evidence type="ECO:0000256" key="2">
    <source>
        <dbReference type="ARBA" id="ARBA00009074"/>
    </source>
</evidence>
<keyword evidence="3 6" id="KW-0812">Transmembrane</keyword>
<dbReference type="PANTHER" id="PTHR31113:SF2">
    <property type="entry name" value="OS04G0423200 PROTEIN"/>
    <property type="match status" value="1"/>
</dbReference>
<evidence type="ECO:0000256" key="3">
    <source>
        <dbReference type="ARBA" id="ARBA00022692"/>
    </source>
</evidence>
<evidence type="ECO:0000256" key="5">
    <source>
        <dbReference type="ARBA" id="ARBA00023136"/>
    </source>
</evidence>
<dbReference type="PANTHER" id="PTHR31113">
    <property type="entry name" value="UPF0496 PROTEIN 3-RELATED"/>
    <property type="match status" value="1"/>
</dbReference>
<keyword evidence="8" id="KW-1185">Reference proteome</keyword>
<keyword evidence="4 6" id="KW-1133">Transmembrane helix</keyword>
<dbReference type="Proteomes" id="UP001289374">
    <property type="component" value="Unassembled WGS sequence"/>
</dbReference>
<comment type="similarity">
    <text evidence="2">Belongs to the UPF0496 family.</text>
</comment>